<name>A0A2T4BXX2_TRILO</name>
<reference evidence="2 3" key="1">
    <citation type="submission" date="2016-07" db="EMBL/GenBank/DDBJ databases">
        <title>Multiple horizontal gene transfer events from other fungi enriched the ability of initially mycotrophic Trichoderma (Ascomycota) to feed on dead plant biomass.</title>
        <authorList>
            <consortium name="DOE Joint Genome Institute"/>
            <person name="Aerts A."/>
            <person name="Atanasova L."/>
            <person name="Chenthamara K."/>
            <person name="Zhang J."/>
            <person name="Grujic M."/>
            <person name="Henrissat B."/>
            <person name="Kuo A."/>
            <person name="Salamov A."/>
            <person name="Lipzen A."/>
            <person name="Labutti K."/>
            <person name="Barry K."/>
            <person name="Miao Y."/>
            <person name="Rahimi M.J."/>
            <person name="Shen Q."/>
            <person name="Grigoriev I.V."/>
            <person name="Kubicek C.P."/>
            <person name="Druzhinina I.S."/>
        </authorList>
    </citation>
    <scope>NUCLEOTIDE SEQUENCE [LARGE SCALE GENOMIC DNA]</scope>
    <source>
        <strain evidence="2 3">ATCC 18648</strain>
    </source>
</reference>
<dbReference type="AlphaFoldDB" id="A0A2T4BXX2"/>
<gene>
    <name evidence="2" type="ORF">M440DRAFT_1040782</name>
</gene>
<feature type="region of interest" description="Disordered" evidence="1">
    <location>
        <begin position="51"/>
        <end position="92"/>
    </location>
</feature>
<dbReference type="STRING" id="983965.A0A2T4BXX2"/>
<evidence type="ECO:0000256" key="1">
    <source>
        <dbReference type="SAM" id="MobiDB-lite"/>
    </source>
</evidence>
<organism evidence="2 3">
    <name type="scientific">Trichoderma longibrachiatum ATCC 18648</name>
    <dbReference type="NCBI Taxonomy" id="983965"/>
    <lineage>
        <taxon>Eukaryota</taxon>
        <taxon>Fungi</taxon>
        <taxon>Dikarya</taxon>
        <taxon>Ascomycota</taxon>
        <taxon>Pezizomycotina</taxon>
        <taxon>Sordariomycetes</taxon>
        <taxon>Hypocreomycetidae</taxon>
        <taxon>Hypocreales</taxon>
        <taxon>Hypocreaceae</taxon>
        <taxon>Trichoderma</taxon>
    </lineage>
</organism>
<dbReference type="OrthoDB" id="409136at2759"/>
<evidence type="ECO:0000313" key="2">
    <source>
        <dbReference type="EMBL" id="PTB74168.1"/>
    </source>
</evidence>
<accession>A0A2T4BXX2</accession>
<sequence>MAAPRQEPLLEDIYGFLQGHQEKKFRSTATGSSEYTHLELFPKAPRDALTLSEDSRSHPSETHVSSVASGETRRSSIFDTPGYSSSTSSVLPGRQQRLPCEFFWYGDCEETFGLHDINGWVHHVATQHLDMILPTKCKCWFCDEWVFLAEPEDFQQRDLCYTARIHHIAEHYRQGAMTTDVRPDFDFLDHLWENDLISRRDFQYMKDYHEAPQPRNGINPIPTAPSARSTVAVAVAVEVRPRHRGRRESRRSYYS</sequence>
<dbReference type="EMBL" id="KZ679136">
    <property type="protein sequence ID" value="PTB74168.1"/>
    <property type="molecule type" value="Genomic_DNA"/>
</dbReference>
<feature type="compositionally biased region" description="Polar residues" evidence="1">
    <location>
        <begin position="77"/>
        <end position="90"/>
    </location>
</feature>
<evidence type="ECO:0000313" key="3">
    <source>
        <dbReference type="Proteomes" id="UP000240760"/>
    </source>
</evidence>
<proteinExistence type="predicted"/>
<keyword evidence="3" id="KW-1185">Reference proteome</keyword>
<dbReference type="Proteomes" id="UP000240760">
    <property type="component" value="Unassembled WGS sequence"/>
</dbReference>
<protein>
    <submittedName>
        <fullName evidence="2">Uncharacterized protein</fullName>
    </submittedName>
</protein>